<evidence type="ECO:0000256" key="4">
    <source>
        <dbReference type="ARBA" id="ARBA00022989"/>
    </source>
</evidence>
<evidence type="ECO:0000256" key="2">
    <source>
        <dbReference type="ARBA" id="ARBA00022448"/>
    </source>
</evidence>
<evidence type="ECO:0000256" key="1">
    <source>
        <dbReference type="ARBA" id="ARBA00004141"/>
    </source>
</evidence>
<dbReference type="GO" id="GO:0016020">
    <property type="term" value="C:membrane"/>
    <property type="evidence" value="ECO:0007669"/>
    <property type="project" value="UniProtKB-SubCell"/>
</dbReference>
<evidence type="ECO:0000256" key="3">
    <source>
        <dbReference type="ARBA" id="ARBA00022692"/>
    </source>
</evidence>
<evidence type="ECO:0000313" key="8">
    <source>
        <dbReference type="Proteomes" id="UP001328107"/>
    </source>
</evidence>
<protein>
    <recommendedName>
        <fullName evidence="9">Membrane transporter</fullName>
    </recommendedName>
</protein>
<name>A0AAN5CWI1_9BILA</name>
<proteinExistence type="predicted"/>
<reference evidence="8" key="1">
    <citation type="submission" date="2022-10" db="EMBL/GenBank/DDBJ databases">
        <title>Genome assembly of Pristionchus species.</title>
        <authorList>
            <person name="Yoshida K."/>
            <person name="Sommer R.J."/>
        </authorList>
    </citation>
    <scope>NUCLEOTIDE SEQUENCE [LARGE SCALE GENOMIC DNA]</scope>
    <source>
        <strain evidence="8">RS5460</strain>
    </source>
</reference>
<organism evidence="7 8">
    <name type="scientific">Pristionchus mayeri</name>
    <dbReference type="NCBI Taxonomy" id="1317129"/>
    <lineage>
        <taxon>Eukaryota</taxon>
        <taxon>Metazoa</taxon>
        <taxon>Ecdysozoa</taxon>
        <taxon>Nematoda</taxon>
        <taxon>Chromadorea</taxon>
        <taxon>Rhabditida</taxon>
        <taxon>Rhabditina</taxon>
        <taxon>Diplogasteromorpha</taxon>
        <taxon>Diplogasteroidea</taxon>
        <taxon>Neodiplogasteridae</taxon>
        <taxon>Pristionchus</taxon>
    </lineage>
</organism>
<accession>A0AAN5CWI1</accession>
<keyword evidence="2" id="KW-0813">Transport</keyword>
<dbReference type="EMBL" id="BTRK01000005">
    <property type="protein sequence ID" value="GMR52311.1"/>
    <property type="molecule type" value="Genomic_DNA"/>
</dbReference>
<evidence type="ECO:0000256" key="5">
    <source>
        <dbReference type="ARBA" id="ARBA00023136"/>
    </source>
</evidence>
<feature type="transmembrane region" description="Helical" evidence="6">
    <location>
        <begin position="84"/>
        <end position="105"/>
    </location>
</feature>
<feature type="transmembrane region" description="Helical" evidence="6">
    <location>
        <begin position="42"/>
        <end position="64"/>
    </location>
</feature>
<dbReference type="SUPFAM" id="SSF103473">
    <property type="entry name" value="MFS general substrate transporter"/>
    <property type="match status" value="1"/>
</dbReference>
<dbReference type="InterPro" id="IPR036259">
    <property type="entry name" value="MFS_trans_sf"/>
</dbReference>
<dbReference type="AlphaFoldDB" id="A0AAN5CWI1"/>
<sequence length="254" mass="27702">MRRTFANAFDLFSNCVFWLPTFYLTAWSIFPEVFMGFSYTTVITLNSFASLFGSLIGLPTILWIAQSWRLGTGLCSGRKGFDRAYPIVVSLGAAFNSLVTFPSLFVVEKNYAASLAITFLVALGGAADACLSQQMMLMVLPTTARSSAFALSRLTVAVIGIPAAQLVAVVSDVLRGSSTLPLDRFRAYQLGLLCSSSFLVVSALCFAALVYFFPLDCKRAQEEDERSALIDKPKPRSESMIESIIRSRATTVNS</sequence>
<feature type="transmembrane region" description="Helical" evidence="6">
    <location>
        <begin position="190"/>
        <end position="213"/>
    </location>
</feature>
<feature type="non-terminal residue" evidence="7">
    <location>
        <position position="254"/>
    </location>
</feature>
<keyword evidence="3 6" id="KW-0812">Transmembrane</keyword>
<evidence type="ECO:0008006" key="9">
    <source>
        <dbReference type="Google" id="ProtNLM"/>
    </source>
</evidence>
<dbReference type="InterPro" id="IPR044770">
    <property type="entry name" value="MFS_spinster-like"/>
</dbReference>
<comment type="subcellular location">
    <subcellularLocation>
        <location evidence="1">Membrane</location>
        <topology evidence="1">Multi-pass membrane protein</topology>
    </subcellularLocation>
</comment>
<feature type="transmembrane region" description="Helical" evidence="6">
    <location>
        <begin position="151"/>
        <end position="170"/>
    </location>
</feature>
<feature type="transmembrane region" description="Helical" evidence="6">
    <location>
        <begin position="12"/>
        <end position="30"/>
    </location>
</feature>
<keyword evidence="5 6" id="KW-0472">Membrane</keyword>
<feature type="transmembrane region" description="Helical" evidence="6">
    <location>
        <begin position="111"/>
        <end position="131"/>
    </location>
</feature>
<comment type="caution">
    <text evidence="7">The sequence shown here is derived from an EMBL/GenBank/DDBJ whole genome shotgun (WGS) entry which is preliminary data.</text>
</comment>
<dbReference type="Proteomes" id="UP001328107">
    <property type="component" value="Unassembled WGS sequence"/>
</dbReference>
<dbReference type="PANTHER" id="PTHR23505">
    <property type="entry name" value="SPINSTER"/>
    <property type="match status" value="1"/>
</dbReference>
<evidence type="ECO:0000256" key="6">
    <source>
        <dbReference type="SAM" id="Phobius"/>
    </source>
</evidence>
<keyword evidence="4 6" id="KW-1133">Transmembrane helix</keyword>
<gene>
    <name evidence="7" type="ORF">PMAYCL1PPCAC_22507</name>
</gene>
<keyword evidence="8" id="KW-1185">Reference proteome</keyword>
<evidence type="ECO:0000313" key="7">
    <source>
        <dbReference type="EMBL" id="GMR52311.1"/>
    </source>
</evidence>
<dbReference type="PANTHER" id="PTHR23505:SF79">
    <property type="entry name" value="PROTEIN SPINSTER"/>
    <property type="match status" value="1"/>
</dbReference>